<accession>A0A9D2NX67</accession>
<comment type="caution">
    <text evidence="2">The sequence shown here is derived from an EMBL/GenBank/DDBJ whole genome shotgun (WGS) entry which is preliminary data.</text>
</comment>
<dbReference type="PRINTS" id="PR00111">
    <property type="entry name" value="ABHYDROLASE"/>
</dbReference>
<dbReference type="SUPFAM" id="SSF53474">
    <property type="entry name" value="alpha/beta-Hydrolases"/>
    <property type="match status" value="1"/>
</dbReference>
<feature type="domain" description="AB hydrolase-1" evidence="1">
    <location>
        <begin position="4"/>
        <end position="196"/>
    </location>
</feature>
<name>A0A9D2NX67_9FIRM</name>
<dbReference type="EMBL" id="DWWJ01000013">
    <property type="protein sequence ID" value="HJC40090.1"/>
    <property type="molecule type" value="Genomic_DNA"/>
</dbReference>
<dbReference type="InterPro" id="IPR000073">
    <property type="entry name" value="AB_hydrolase_1"/>
</dbReference>
<reference evidence="2" key="1">
    <citation type="journal article" date="2021" name="PeerJ">
        <title>Extensive microbial diversity within the chicken gut microbiome revealed by metagenomics and culture.</title>
        <authorList>
            <person name="Gilroy R."/>
            <person name="Ravi A."/>
            <person name="Getino M."/>
            <person name="Pursley I."/>
            <person name="Horton D.L."/>
            <person name="Alikhan N.F."/>
            <person name="Baker D."/>
            <person name="Gharbi K."/>
            <person name="Hall N."/>
            <person name="Watson M."/>
            <person name="Adriaenssens E.M."/>
            <person name="Foster-Nyarko E."/>
            <person name="Jarju S."/>
            <person name="Secka A."/>
            <person name="Antonio M."/>
            <person name="Oren A."/>
            <person name="Chaudhuri R.R."/>
            <person name="La Ragione R."/>
            <person name="Hildebrand F."/>
            <person name="Pallen M.J."/>
        </authorList>
    </citation>
    <scope>NUCLEOTIDE SEQUENCE</scope>
    <source>
        <strain evidence="2">CHK186-1790</strain>
    </source>
</reference>
<dbReference type="AlphaFoldDB" id="A0A9D2NX67"/>
<dbReference type="Proteomes" id="UP000823882">
    <property type="component" value="Unassembled WGS sequence"/>
</dbReference>
<dbReference type="GO" id="GO:0016787">
    <property type="term" value="F:hydrolase activity"/>
    <property type="evidence" value="ECO:0007669"/>
    <property type="project" value="UniProtKB-KW"/>
</dbReference>
<dbReference type="PANTHER" id="PTHR43689:SF8">
    <property type="entry name" value="ALPHA_BETA-HYDROLASES SUPERFAMILY PROTEIN"/>
    <property type="match status" value="1"/>
</dbReference>
<evidence type="ECO:0000313" key="3">
    <source>
        <dbReference type="Proteomes" id="UP000823882"/>
    </source>
</evidence>
<organism evidence="2 3">
    <name type="scientific">Candidatus Intestinimonas pullistercoris</name>
    <dbReference type="NCBI Taxonomy" id="2838623"/>
    <lineage>
        <taxon>Bacteria</taxon>
        <taxon>Bacillati</taxon>
        <taxon>Bacillota</taxon>
        <taxon>Clostridia</taxon>
        <taxon>Eubacteriales</taxon>
        <taxon>Intestinimonas</taxon>
    </lineage>
</organism>
<reference evidence="2" key="2">
    <citation type="submission" date="2021-04" db="EMBL/GenBank/DDBJ databases">
        <authorList>
            <person name="Gilroy R."/>
        </authorList>
    </citation>
    <scope>NUCLEOTIDE SEQUENCE</scope>
    <source>
        <strain evidence="2">CHK186-1790</strain>
    </source>
</reference>
<keyword evidence="2" id="KW-0378">Hydrolase</keyword>
<dbReference type="InterPro" id="IPR029058">
    <property type="entry name" value="AB_hydrolase_fold"/>
</dbReference>
<dbReference type="Gene3D" id="3.40.50.1820">
    <property type="entry name" value="alpha/beta hydrolase"/>
    <property type="match status" value="1"/>
</dbReference>
<proteinExistence type="predicted"/>
<evidence type="ECO:0000313" key="2">
    <source>
        <dbReference type="EMBL" id="HJC40090.1"/>
    </source>
</evidence>
<protein>
    <submittedName>
        <fullName evidence="2">Alpha/beta fold hydrolase</fullName>
    </submittedName>
</protein>
<gene>
    <name evidence="2" type="ORF">H9701_00870</name>
</gene>
<dbReference type="Pfam" id="PF12697">
    <property type="entry name" value="Abhydrolase_6"/>
    <property type="match status" value="1"/>
</dbReference>
<evidence type="ECO:0000259" key="1">
    <source>
        <dbReference type="Pfam" id="PF12697"/>
    </source>
</evidence>
<dbReference type="PANTHER" id="PTHR43689">
    <property type="entry name" value="HYDROLASE"/>
    <property type="match status" value="1"/>
</dbReference>
<sequence length="205" mass="22086">MKTILLHGLGQGPESWAAVRAELGEGPDLLSPALTGLFQNGEVSYPSLFRGLEDYCGDLAGPLALCGLSLGGVLALDYALRHPDRVDRLALIGAQFRMPTGLLRVQDLAFRLMPAGMFRSMGLPKADVLRLTRSMAALDFQARLGELRCPVLVACGERDRANRAAALQMKEQIPGAQLLLLEGAGHEANVDQPQVLGRALRTFLE</sequence>